<gene>
    <name evidence="1" type="ORF">ACFQZ6_16365</name>
</gene>
<organism evidence="1 2">
    <name type="scientific">Streptomyces flavalbus</name>
    <dbReference type="NCBI Taxonomy" id="2665155"/>
    <lineage>
        <taxon>Bacteria</taxon>
        <taxon>Bacillati</taxon>
        <taxon>Actinomycetota</taxon>
        <taxon>Actinomycetes</taxon>
        <taxon>Kitasatosporales</taxon>
        <taxon>Streptomycetaceae</taxon>
        <taxon>Streptomyces</taxon>
    </lineage>
</organism>
<dbReference type="RefSeq" id="WP_381609429.1">
    <property type="nucleotide sequence ID" value="NZ_JBHTEB010000001.1"/>
</dbReference>
<accession>A0ABW2W8I7</accession>
<name>A0ABW2W8I7_9ACTN</name>
<dbReference type="InterPro" id="IPR045428">
    <property type="entry name" value="EACC1"/>
</dbReference>
<keyword evidence="2" id="KW-1185">Reference proteome</keyword>
<reference evidence="2" key="1">
    <citation type="journal article" date="2019" name="Int. J. Syst. Evol. Microbiol.">
        <title>The Global Catalogue of Microorganisms (GCM) 10K type strain sequencing project: providing services to taxonomists for standard genome sequencing and annotation.</title>
        <authorList>
            <consortium name="The Broad Institute Genomics Platform"/>
            <consortium name="The Broad Institute Genome Sequencing Center for Infectious Disease"/>
            <person name="Wu L."/>
            <person name="Ma J."/>
        </authorList>
    </citation>
    <scope>NUCLEOTIDE SEQUENCE [LARGE SCALE GENOMIC DNA]</scope>
    <source>
        <strain evidence="2">CGMCC 4.7400</strain>
    </source>
</reference>
<evidence type="ECO:0000313" key="2">
    <source>
        <dbReference type="Proteomes" id="UP001597023"/>
    </source>
</evidence>
<dbReference type="Proteomes" id="UP001597023">
    <property type="component" value="Unassembled WGS sequence"/>
</dbReference>
<proteinExistence type="predicted"/>
<sequence>MTPKRTETSQRIEIRVGGGGPATADLYRWLRRDPRVRRHAQVTLGRSRPDAAVMGAYDVVELVVGQGIAALNLALSYAAWRATRPAAPSVTLTANGRSITVRGRCDEATTRLIAELLQDGGGDPAAARDDRESA</sequence>
<dbReference type="EMBL" id="JBHTEB010000001">
    <property type="protein sequence ID" value="MFD0315773.1"/>
    <property type="molecule type" value="Genomic_DNA"/>
</dbReference>
<dbReference type="Pfam" id="PF19953">
    <property type="entry name" value="EACC1"/>
    <property type="match status" value="1"/>
</dbReference>
<comment type="caution">
    <text evidence="1">The sequence shown here is derived from an EMBL/GenBank/DDBJ whole genome shotgun (WGS) entry which is preliminary data.</text>
</comment>
<protein>
    <submittedName>
        <fullName evidence="1">Uncharacterized protein</fullName>
    </submittedName>
</protein>
<evidence type="ECO:0000313" key="1">
    <source>
        <dbReference type="EMBL" id="MFD0315773.1"/>
    </source>
</evidence>